<keyword evidence="1 6" id="KW-0813">Transport</keyword>
<keyword evidence="2 6" id="KW-1003">Cell membrane</keyword>
<evidence type="ECO:0000256" key="1">
    <source>
        <dbReference type="ARBA" id="ARBA00022448"/>
    </source>
</evidence>
<evidence type="ECO:0000256" key="3">
    <source>
        <dbReference type="ARBA" id="ARBA00022723"/>
    </source>
</evidence>
<comment type="cofactor">
    <cofactor evidence="6">
        <name>Zn(2+)</name>
        <dbReference type="ChEBI" id="CHEBI:29105"/>
    </cofactor>
</comment>
<protein>
    <recommendedName>
        <fullName evidence="6">Probable inorganic carbon transporter subunit DabA</fullName>
    </recommendedName>
</protein>
<dbReference type="GO" id="GO:0008270">
    <property type="term" value="F:zinc ion binding"/>
    <property type="evidence" value="ECO:0007669"/>
    <property type="project" value="UniProtKB-UniRule"/>
</dbReference>
<comment type="function">
    <text evidence="6">Part of an energy-coupled inorganic carbon pump.</text>
</comment>
<evidence type="ECO:0000256" key="6">
    <source>
        <dbReference type="HAMAP-Rule" id="MF_01871"/>
    </source>
</evidence>
<keyword evidence="5 6" id="KW-0472">Membrane</keyword>
<evidence type="ECO:0000256" key="2">
    <source>
        <dbReference type="ARBA" id="ARBA00022475"/>
    </source>
</evidence>
<comment type="subcellular location">
    <subcellularLocation>
        <location evidence="6">Cell membrane</location>
        <topology evidence="6">Peripheral membrane protein</topology>
    </subcellularLocation>
</comment>
<sequence>MSIVEKLNSIKNTVPHYWPIGAFIHHNPLKGFENLNFKEGLAKAQNIFGGKVYMDSDYYINLYNEGKIQSEFLEKALLRPLTEAKFENYASEAKTFMLETSPKWESLRSYEELKVNDIDEELHTYLEENSIYMHPEEWIKSLTKSMTLYEIHDALFETTEKELIEKDVIEYIARFLDQEQTTLSMTDRDLGMFHTFKLYEDIDYVIDVEEFVEETLEKLKVEDVEEYFLTHILKLHGWAGYIKYRSEDPDYFAQQEHPSTLMDYMAVRLHFELKYMQKEKINDFDKLDAYIQDNIPYTILKLLQSKGKLTGTYSDEMEDHQDYQKILDAYVKDEINLNSLQVQLAKKTLPSLDISLIEFSNFANLLKKEEGFLWLKSLEDSYIVKHVEEFTNPKTYDEKPLSSTVFCLDVRSEVMRRKVEESGAHTTYGAGGFLGIPISFIEFDKAHALSLAPAIVDPKNIVFEIPVESHEDYNSKKGINKTTKKVLSDLKNNPYTPYIMVEAIGWIFGIKLFGKTFFPEKTNKLFYKIKAKKPKTTYTLDKLSNDEIEMYVKKLHINIINEVLTTQCNRNYTDAEIDLLWEHLVLNKELSIQISQTMLDKLKQAYHVSAEDYVLQKEKLTMVGFTPDEQAMYVENLLKMIGLVKDFPKFVTISGHGSVSDNNPFESALDCGACGGSISLPNARALCMIANKANIREVLKDRGIEIPTDTRFLPAMHITTTDEMTFHDTDILDKEELKLFNKMKNDFKKASLEAREERTIALPNAHKQEDLFLKTMDWSEPRPEWGLAGNMGVFAGPRNSSRHIAFNNRLFLHSYDSDIDNENADILTRIFNGPLVVGEWINLEHYFSTVDNDIYGAGSKVYHNVVSKIGVYNGNYSDLKIGLPTQSVIEEGKAYHEPVRLLTYMEAPLDTVAKAVENSIAKEFILNEWIRPIIIDKAAKKVYSYEYGEFIVIKELN</sequence>
<dbReference type="PANTHER" id="PTHR38344">
    <property type="entry name" value="UPF0753 PROTEIN AQ_863"/>
    <property type="match status" value="1"/>
</dbReference>
<keyword evidence="3 6" id="KW-0479">Metal-binding</keyword>
<name>A0A6S6SMN0_9BACT</name>
<feature type="binding site" evidence="6">
    <location>
        <position position="671"/>
    </location>
    <ligand>
        <name>Zn(2+)</name>
        <dbReference type="ChEBI" id="CHEBI:29105"/>
    </ligand>
</feature>
<comment type="similarity">
    <text evidence="6">Belongs to the inorganic carbon transporter (TC 9.A.2) DabA family.</text>
</comment>
<dbReference type="PANTHER" id="PTHR38344:SF1">
    <property type="entry name" value="INORGANIC CARBON TRANSPORTER SUBUNIT DABA-RELATED"/>
    <property type="match status" value="1"/>
</dbReference>
<dbReference type="InterPro" id="IPR018752">
    <property type="entry name" value="DabA"/>
</dbReference>
<evidence type="ECO:0000313" key="7">
    <source>
        <dbReference type="EMBL" id="CAA6808530.1"/>
    </source>
</evidence>
<keyword evidence="7" id="KW-0830">Ubiquinone</keyword>
<evidence type="ECO:0000256" key="4">
    <source>
        <dbReference type="ARBA" id="ARBA00022833"/>
    </source>
</evidence>
<feature type="binding site" evidence="6">
    <location>
        <position position="409"/>
    </location>
    <ligand>
        <name>Zn(2+)</name>
        <dbReference type="ChEBI" id="CHEBI:29105"/>
    </ligand>
</feature>
<feature type="binding site" evidence="6">
    <location>
        <position position="407"/>
    </location>
    <ligand>
        <name>Zn(2+)</name>
        <dbReference type="ChEBI" id="CHEBI:29105"/>
    </ligand>
</feature>
<dbReference type="EMBL" id="CACVAP010000055">
    <property type="protein sequence ID" value="CAA6808530.1"/>
    <property type="molecule type" value="Genomic_DNA"/>
</dbReference>
<dbReference type="GO" id="GO:0005886">
    <property type="term" value="C:plasma membrane"/>
    <property type="evidence" value="ECO:0007669"/>
    <property type="project" value="UniProtKB-SubCell"/>
</dbReference>
<accession>A0A6S6SMN0</accession>
<keyword evidence="4 6" id="KW-0862">Zinc</keyword>
<dbReference type="AlphaFoldDB" id="A0A6S6SMN0"/>
<organism evidence="7">
    <name type="scientific">uncultured Sulfurovum sp</name>
    <dbReference type="NCBI Taxonomy" id="269237"/>
    <lineage>
        <taxon>Bacteria</taxon>
        <taxon>Pseudomonadati</taxon>
        <taxon>Campylobacterota</taxon>
        <taxon>Epsilonproteobacteria</taxon>
        <taxon>Campylobacterales</taxon>
        <taxon>Sulfurovaceae</taxon>
        <taxon>Sulfurovum</taxon>
        <taxon>environmental samples</taxon>
    </lineage>
</organism>
<proteinExistence type="inferred from homology"/>
<comment type="subunit">
    <text evidence="6">Forms a complex with DabB.</text>
</comment>
<keyword evidence="7" id="KW-0812">Transmembrane</keyword>
<dbReference type="Pfam" id="PF10070">
    <property type="entry name" value="DabA"/>
    <property type="match status" value="1"/>
</dbReference>
<reference evidence="7" key="1">
    <citation type="submission" date="2020-01" db="EMBL/GenBank/DDBJ databases">
        <authorList>
            <person name="Meier V. D."/>
            <person name="Meier V D."/>
        </authorList>
    </citation>
    <scope>NUCLEOTIDE SEQUENCE</scope>
    <source>
        <strain evidence="7">HLG_WM_MAG_06</strain>
    </source>
</reference>
<evidence type="ECO:0000256" key="5">
    <source>
        <dbReference type="ARBA" id="ARBA00023136"/>
    </source>
</evidence>
<dbReference type="HAMAP" id="MF_01871">
    <property type="entry name" value="DabA"/>
    <property type="match status" value="1"/>
</dbReference>
<feature type="binding site" evidence="6">
    <location>
        <position position="656"/>
    </location>
    <ligand>
        <name>Zn(2+)</name>
        <dbReference type="ChEBI" id="CHEBI:29105"/>
    </ligand>
</feature>
<gene>
    <name evidence="6" type="primary">dabA</name>
    <name evidence="7" type="ORF">HELGO_WM17086</name>
</gene>